<dbReference type="InterPro" id="IPR006059">
    <property type="entry name" value="SBP"/>
</dbReference>
<evidence type="ECO:0000313" key="5">
    <source>
        <dbReference type="Proteomes" id="UP000282529"/>
    </source>
</evidence>
<dbReference type="GO" id="GO:1901982">
    <property type="term" value="F:maltose binding"/>
    <property type="evidence" value="ECO:0007669"/>
    <property type="project" value="TreeGrafter"/>
</dbReference>
<comment type="caution">
    <text evidence="4">The sequence shown here is derived from an EMBL/GenBank/DDBJ whole genome shotgun (WGS) entry which is preliminary data.</text>
</comment>
<dbReference type="Proteomes" id="UP000282529">
    <property type="component" value="Unassembled WGS sequence"/>
</dbReference>
<dbReference type="OrthoDB" id="2585476at2"/>
<accession>A0A3N9P5Z5</accession>
<reference evidence="4 5" key="1">
    <citation type="submission" date="2018-11" db="EMBL/GenBank/DDBJ databases">
        <title>Genome sequence of strain 7197.</title>
        <authorList>
            <person name="Gao J."/>
            <person name="Sun J."/>
        </authorList>
    </citation>
    <scope>NUCLEOTIDE SEQUENCE [LARGE SCALE GENOMIC DNA]</scope>
    <source>
        <strain evidence="4 5">7197</strain>
    </source>
</reference>
<dbReference type="SUPFAM" id="SSF53850">
    <property type="entry name" value="Periplasmic binding protein-like II"/>
    <property type="match status" value="1"/>
</dbReference>
<name>A0A3N9P5Z5_9BACL</name>
<dbReference type="GO" id="GO:0015768">
    <property type="term" value="P:maltose transport"/>
    <property type="evidence" value="ECO:0007669"/>
    <property type="project" value="TreeGrafter"/>
</dbReference>
<dbReference type="AlphaFoldDB" id="A0A3N9P5Z5"/>
<dbReference type="EMBL" id="RQPI01000005">
    <property type="protein sequence ID" value="RQW11641.1"/>
    <property type="molecule type" value="Genomic_DNA"/>
</dbReference>
<dbReference type="PANTHER" id="PTHR30061:SF50">
    <property type="entry name" value="MALTOSE_MALTODEXTRIN-BINDING PERIPLASMIC PROTEIN"/>
    <property type="match status" value="1"/>
</dbReference>
<dbReference type="Gene3D" id="3.40.190.10">
    <property type="entry name" value="Periplasmic binding protein-like II"/>
    <property type="match status" value="1"/>
</dbReference>
<keyword evidence="5" id="KW-1185">Reference proteome</keyword>
<evidence type="ECO:0000256" key="1">
    <source>
        <dbReference type="ARBA" id="ARBA00008520"/>
    </source>
</evidence>
<evidence type="ECO:0000313" key="4">
    <source>
        <dbReference type="EMBL" id="RQW11641.1"/>
    </source>
</evidence>
<dbReference type="PANTHER" id="PTHR30061">
    <property type="entry name" value="MALTOSE-BINDING PERIPLASMIC PROTEIN"/>
    <property type="match status" value="1"/>
</dbReference>
<evidence type="ECO:0000256" key="2">
    <source>
        <dbReference type="ARBA" id="ARBA00022448"/>
    </source>
</evidence>
<keyword evidence="2" id="KW-0813">Transport</keyword>
<dbReference type="GO" id="GO:0055052">
    <property type="term" value="C:ATP-binding cassette (ABC) transporter complex, substrate-binding subunit-containing"/>
    <property type="evidence" value="ECO:0007669"/>
    <property type="project" value="TreeGrafter"/>
</dbReference>
<gene>
    <name evidence="4" type="ORF">EH198_11555</name>
</gene>
<dbReference type="GO" id="GO:0042956">
    <property type="term" value="P:maltodextrin transmembrane transport"/>
    <property type="evidence" value="ECO:0007669"/>
    <property type="project" value="TreeGrafter"/>
</dbReference>
<dbReference type="Pfam" id="PF13416">
    <property type="entry name" value="SBP_bac_8"/>
    <property type="match status" value="1"/>
</dbReference>
<organism evidence="4 5">
    <name type="scientific">Paenibacillus rhizophilus</name>
    <dbReference type="NCBI Taxonomy" id="1850366"/>
    <lineage>
        <taxon>Bacteria</taxon>
        <taxon>Bacillati</taxon>
        <taxon>Bacillota</taxon>
        <taxon>Bacilli</taxon>
        <taxon>Bacillales</taxon>
        <taxon>Paenibacillaceae</taxon>
        <taxon>Paenibacillus</taxon>
    </lineage>
</organism>
<dbReference type="RefSeq" id="WP_124695689.1">
    <property type="nucleotide sequence ID" value="NZ_JBHUFE010000007.1"/>
</dbReference>
<sequence>MLRRKNYWLLFAILLLSLTSLSPSMDLNRLDGPPPLNKYQSQVQDYSSRQKGEPVHLRISVSLSDNELRELKKISGNYTLFSGVTIELNNLGEAAGEDALMKELTVGDRSDIVMTDAHHIRGLAQQGYLLPVDVYESSAGGTPLAPLLPLLQWNGYAWGVPLDIDPYVFVYSPQRMKELEAEALPRSLDQWNRLLEQIRKEPKKYVLAMDANNAYGLSAFMESAGSALFPASRKALDWIVQNRGSLFLTDGLDGGIWNMLREGNIAAAIVRLSEWEKNGGGALTAELPWMGDGVGERTLYSRSFALSAQSRSPEAAADWLTYVTSEKAQHDWLENTGRLPGAEEPYRSGLPGGGSLPFNTVSLLADGDTLEGEPEAEWNEITSAAGLLLAGKVDSAGYIAAILSSTGAEEDKP</sequence>
<evidence type="ECO:0000256" key="3">
    <source>
        <dbReference type="ARBA" id="ARBA00022729"/>
    </source>
</evidence>
<keyword evidence="3" id="KW-0732">Signal</keyword>
<comment type="similarity">
    <text evidence="1">Belongs to the bacterial solute-binding protein 1 family.</text>
</comment>
<proteinExistence type="inferred from homology"/>
<protein>
    <submittedName>
        <fullName evidence="4">Extracellular solute-binding protein</fullName>
    </submittedName>
</protein>